<proteinExistence type="predicted"/>
<dbReference type="EMBL" id="PREU01000013">
    <property type="protein sequence ID" value="PPA73756.1"/>
    <property type="molecule type" value="Genomic_DNA"/>
</dbReference>
<dbReference type="CDD" id="cd01942">
    <property type="entry name" value="ribokinase_group_A"/>
    <property type="match status" value="1"/>
</dbReference>
<dbReference type="PANTHER" id="PTHR10584:SF166">
    <property type="entry name" value="RIBOKINASE"/>
    <property type="match status" value="1"/>
</dbReference>
<evidence type="ECO:0000256" key="2">
    <source>
        <dbReference type="ARBA" id="ARBA00022777"/>
    </source>
</evidence>
<feature type="domain" description="Carbohydrate kinase PfkB" evidence="3">
    <location>
        <begin position="35"/>
        <end position="294"/>
    </location>
</feature>
<dbReference type="SUPFAM" id="SSF53613">
    <property type="entry name" value="Ribokinase-like"/>
    <property type="match status" value="1"/>
</dbReference>
<keyword evidence="1" id="KW-0808">Transferase</keyword>
<sequence length="313" mass="33238">MATPVLVCGSMAFDTIAVFEGRFKEHILADRIQSLSVSFLVPSMRKEYGGCSGNIAYNMNLLGGKPLPVATVGEDAGEYLERLSALGIDIARVKVIPDTFTAQCFITTDLDDNQITAFHPGAMSFSADNDLSDAQAAWAIVAPDAKEGMFAHAERLHARGIPFIFDLGQAMPLFDGADLERMLKMARALTVNDYEAGVVEQRTGRGMADIAATLEAVVVTRGAEGATLLTGGKTIQIAPVRATQVVDPTGCGDAQRGGLLYGLTSGWNWEDSCRLGNVMGAIKIASRGPQNHAPSRADIDAVLHATYGIHLPA</sequence>
<evidence type="ECO:0000256" key="1">
    <source>
        <dbReference type="ARBA" id="ARBA00022679"/>
    </source>
</evidence>
<dbReference type="Proteomes" id="UP000239990">
    <property type="component" value="Unassembled WGS sequence"/>
</dbReference>
<dbReference type="RefSeq" id="WP_046806526.1">
    <property type="nucleotide sequence ID" value="NZ_PREU01000013.1"/>
</dbReference>
<keyword evidence="2 4" id="KW-0418">Kinase</keyword>
<dbReference type="InterPro" id="IPR011611">
    <property type="entry name" value="PfkB_dom"/>
</dbReference>
<organism evidence="4 5">
    <name type="scientific">Achromobacter spanius</name>
    <dbReference type="NCBI Taxonomy" id="217203"/>
    <lineage>
        <taxon>Bacteria</taxon>
        <taxon>Pseudomonadati</taxon>
        <taxon>Pseudomonadota</taxon>
        <taxon>Betaproteobacteria</taxon>
        <taxon>Burkholderiales</taxon>
        <taxon>Alcaligenaceae</taxon>
        <taxon>Achromobacter</taxon>
    </lineage>
</organism>
<dbReference type="Gene3D" id="3.40.1190.20">
    <property type="match status" value="1"/>
</dbReference>
<name>A0A2S5GLG3_9BURK</name>
<evidence type="ECO:0000313" key="4">
    <source>
        <dbReference type="EMBL" id="PPA73756.1"/>
    </source>
</evidence>
<comment type="caution">
    <text evidence="4">The sequence shown here is derived from an EMBL/GenBank/DDBJ whole genome shotgun (WGS) entry which is preliminary data.</text>
</comment>
<reference evidence="4 5" key="1">
    <citation type="submission" date="2018-02" db="EMBL/GenBank/DDBJ databases">
        <title>Draft Genome of Achromobacter spanius stain 6.</title>
        <authorList>
            <person name="Gunasekera T.S."/>
            <person name="Radwan O."/>
            <person name="Ruiz O.N."/>
        </authorList>
    </citation>
    <scope>NUCLEOTIDE SEQUENCE [LARGE SCALE GENOMIC DNA]</scope>
    <source>
        <strain evidence="4 5">6</strain>
    </source>
</reference>
<dbReference type="AlphaFoldDB" id="A0A2S5GLG3"/>
<protein>
    <submittedName>
        <fullName evidence="4">Carbohydrate kinase family protein</fullName>
    </submittedName>
</protein>
<accession>A0A2S5GLG3</accession>
<dbReference type="GO" id="GO:0016301">
    <property type="term" value="F:kinase activity"/>
    <property type="evidence" value="ECO:0007669"/>
    <property type="project" value="UniProtKB-KW"/>
</dbReference>
<evidence type="ECO:0000313" key="5">
    <source>
        <dbReference type="Proteomes" id="UP000239990"/>
    </source>
</evidence>
<evidence type="ECO:0000259" key="3">
    <source>
        <dbReference type="Pfam" id="PF00294"/>
    </source>
</evidence>
<gene>
    <name evidence="4" type="ORF">C4E15_24155</name>
</gene>
<dbReference type="OrthoDB" id="9779730at2"/>
<dbReference type="Pfam" id="PF00294">
    <property type="entry name" value="PfkB"/>
    <property type="match status" value="1"/>
</dbReference>
<dbReference type="InterPro" id="IPR029056">
    <property type="entry name" value="Ribokinase-like"/>
</dbReference>
<dbReference type="PANTHER" id="PTHR10584">
    <property type="entry name" value="SUGAR KINASE"/>
    <property type="match status" value="1"/>
</dbReference>